<dbReference type="GO" id="GO:0003871">
    <property type="term" value="F:5-methyltetrahydropteroyltriglutamate-homocysteine S-methyltransferase activity"/>
    <property type="evidence" value="ECO:0007669"/>
    <property type="project" value="InterPro"/>
</dbReference>
<accession>X1BGM5</accession>
<evidence type="ECO:0000259" key="1">
    <source>
        <dbReference type="Pfam" id="PF01717"/>
    </source>
</evidence>
<feature type="domain" description="Cobalamin-independent methionine synthase MetE C-terminal/archaeal" evidence="1">
    <location>
        <begin position="14"/>
        <end position="82"/>
    </location>
</feature>
<proteinExistence type="predicted"/>
<dbReference type="AlphaFoldDB" id="X1BGM5"/>
<feature type="non-terminal residue" evidence="2">
    <location>
        <position position="1"/>
    </location>
</feature>
<dbReference type="GO" id="GO:0008270">
    <property type="term" value="F:zinc ion binding"/>
    <property type="evidence" value="ECO:0007669"/>
    <property type="project" value="InterPro"/>
</dbReference>
<evidence type="ECO:0000313" key="2">
    <source>
        <dbReference type="EMBL" id="GAG83273.1"/>
    </source>
</evidence>
<dbReference type="GO" id="GO:0009086">
    <property type="term" value="P:methionine biosynthetic process"/>
    <property type="evidence" value="ECO:0007669"/>
    <property type="project" value="InterPro"/>
</dbReference>
<gene>
    <name evidence="2" type="ORF">S01H4_36016</name>
</gene>
<reference evidence="2" key="1">
    <citation type="journal article" date="2014" name="Front. Microbiol.">
        <title>High frequency of phylogenetically diverse reductive dehalogenase-homologous genes in deep subseafloor sedimentary metagenomes.</title>
        <authorList>
            <person name="Kawai M."/>
            <person name="Futagami T."/>
            <person name="Toyoda A."/>
            <person name="Takaki Y."/>
            <person name="Nishi S."/>
            <person name="Hori S."/>
            <person name="Arai W."/>
            <person name="Tsubouchi T."/>
            <person name="Morono Y."/>
            <person name="Uchiyama I."/>
            <person name="Ito T."/>
            <person name="Fujiyama A."/>
            <person name="Inagaki F."/>
            <person name="Takami H."/>
        </authorList>
    </citation>
    <scope>NUCLEOTIDE SEQUENCE</scope>
    <source>
        <strain evidence="2">Expedition CK06-06</strain>
    </source>
</reference>
<comment type="caution">
    <text evidence="2">The sequence shown here is derived from an EMBL/GenBank/DDBJ whole genome shotgun (WGS) entry which is preliminary data.</text>
</comment>
<organism evidence="2">
    <name type="scientific">marine sediment metagenome</name>
    <dbReference type="NCBI Taxonomy" id="412755"/>
    <lineage>
        <taxon>unclassified sequences</taxon>
        <taxon>metagenomes</taxon>
        <taxon>ecological metagenomes</taxon>
    </lineage>
</organism>
<dbReference type="InterPro" id="IPR002629">
    <property type="entry name" value="Met_Synth_C/arc"/>
</dbReference>
<dbReference type="EMBL" id="BART01019210">
    <property type="protein sequence ID" value="GAG83273.1"/>
    <property type="molecule type" value="Genomic_DNA"/>
</dbReference>
<name>X1BGM5_9ZZZZ</name>
<dbReference type="Pfam" id="PF01717">
    <property type="entry name" value="Meth_synt_2"/>
    <property type="match status" value="1"/>
</dbReference>
<sequence length="111" mass="12512">PKKDPIKAGIAAQPKYEAKMKDPKVLARRKTQLQKTNIDEWVAMAETLGADKLVDGVVKRRYKVERFVAKFQPLLKAHLAKIDAMPDVTSADREAKMLENKRGLEKLKGQA</sequence>
<protein>
    <recommendedName>
        <fullName evidence="1">Cobalamin-independent methionine synthase MetE C-terminal/archaeal domain-containing protein</fullName>
    </recommendedName>
</protein>